<dbReference type="EMBL" id="JYDQ01001570">
    <property type="protein sequence ID" value="KRY05003.1"/>
    <property type="molecule type" value="Genomic_DNA"/>
</dbReference>
<evidence type="ECO:0000313" key="3">
    <source>
        <dbReference type="Proteomes" id="UP000054783"/>
    </source>
</evidence>
<sequence>MPLMDKQYARSVKSGLSEMKIIVKMNSYLVSKKSHLPRFISCSASCRP</sequence>
<dbReference type="EMBL" id="JYDQ01002897">
    <property type="protein sequence ID" value="KRY03333.1"/>
    <property type="molecule type" value="Genomic_DNA"/>
</dbReference>
<gene>
    <name evidence="1" type="ORF">T12_676</name>
    <name evidence="2" type="ORF">T12_7523</name>
</gene>
<protein>
    <submittedName>
        <fullName evidence="1">Uncharacterized protein</fullName>
    </submittedName>
</protein>
<evidence type="ECO:0000313" key="1">
    <source>
        <dbReference type="EMBL" id="KRY03333.1"/>
    </source>
</evidence>
<reference evidence="1 3" key="1">
    <citation type="submission" date="2015-01" db="EMBL/GenBank/DDBJ databases">
        <title>Evolution of Trichinella species and genotypes.</title>
        <authorList>
            <person name="Korhonen P.K."/>
            <person name="Edoardo P."/>
            <person name="Giuseppe L.R."/>
            <person name="Gasser R.B."/>
        </authorList>
    </citation>
    <scope>NUCLEOTIDE SEQUENCE [LARGE SCALE GENOMIC DNA]</scope>
    <source>
        <strain evidence="1">ISS2496</strain>
    </source>
</reference>
<dbReference type="AlphaFoldDB" id="A0A0V0YSH6"/>
<name>A0A0V0YSH6_9BILA</name>
<accession>A0A0V0YSH6</accession>
<comment type="caution">
    <text evidence="1">The sequence shown here is derived from an EMBL/GenBank/DDBJ whole genome shotgun (WGS) entry which is preliminary data.</text>
</comment>
<keyword evidence="3" id="KW-1185">Reference proteome</keyword>
<evidence type="ECO:0000313" key="2">
    <source>
        <dbReference type="EMBL" id="KRY05003.1"/>
    </source>
</evidence>
<dbReference type="Proteomes" id="UP000054783">
    <property type="component" value="Unassembled WGS sequence"/>
</dbReference>
<organism evidence="1 3">
    <name type="scientific">Trichinella patagoniensis</name>
    <dbReference type="NCBI Taxonomy" id="990121"/>
    <lineage>
        <taxon>Eukaryota</taxon>
        <taxon>Metazoa</taxon>
        <taxon>Ecdysozoa</taxon>
        <taxon>Nematoda</taxon>
        <taxon>Enoplea</taxon>
        <taxon>Dorylaimia</taxon>
        <taxon>Trichinellida</taxon>
        <taxon>Trichinellidae</taxon>
        <taxon>Trichinella</taxon>
    </lineage>
</organism>
<proteinExistence type="predicted"/>